<dbReference type="EMBL" id="LSSM01004993">
    <property type="protein sequence ID" value="OMJ13649.1"/>
    <property type="molecule type" value="Genomic_DNA"/>
</dbReference>
<feature type="compositionally biased region" description="Basic and acidic residues" evidence="1">
    <location>
        <begin position="7"/>
        <end position="21"/>
    </location>
</feature>
<evidence type="ECO:0000313" key="3">
    <source>
        <dbReference type="Proteomes" id="UP000187429"/>
    </source>
</evidence>
<protein>
    <submittedName>
        <fullName evidence="2">Uncharacterized protein</fullName>
    </submittedName>
</protein>
<evidence type="ECO:0000256" key="1">
    <source>
        <dbReference type="SAM" id="MobiDB-lite"/>
    </source>
</evidence>
<feature type="compositionally biased region" description="Polar residues" evidence="1">
    <location>
        <begin position="54"/>
        <end position="65"/>
    </location>
</feature>
<dbReference type="Proteomes" id="UP000187429">
    <property type="component" value="Unassembled WGS sequence"/>
</dbReference>
<accession>A0A1R1XG89</accession>
<sequence>PSASVQEEVKPRGQQSSDRRSRFLTIEESYRRDSAEGFRLLQPAFHDPKEDWRPQTSLGPPQTQPARGGAKLQNGDTGDNMPHHSQKGLSHVLRSPRCVHAYTSIQELQEVSPLSLERPMLPVTRPIIRAITDPVNVRLSLPRRSCDNVGNEGGVCSKHTLDILQALGACIQGQRREIVYLPIQVYHTPGYDQGSLTRGKKATERCEENVEMSCELYWESPVNVDCTAACSPYASLTSRTKESITVDTEIMDIDSHPGETCHSEPIV</sequence>
<organism evidence="2 3">
    <name type="scientific">Smittium culicis</name>
    <dbReference type="NCBI Taxonomy" id="133412"/>
    <lineage>
        <taxon>Eukaryota</taxon>
        <taxon>Fungi</taxon>
        <taxon>Fungi incertae sedis</taxon>
        <taxon>Zoopagomycota</taxon>
        <taxon>Kickxellomycotina</taxon>
        <taxon>Harpellomycetes</taxon>
        <taxon>Harpellales</taxon>
        <taxon>Legeriomycetaceae</taxon>
        <taxon>Smittium</taxon>
    </lineage>
</organism>
<feature type="non-terminal residue" evidence="2">
    <location>
        <position position="1"/>
    </location>
</feature>
<proteinExistence type="predicted"/>
<name>A0A1R1XG89_9FUNG</name>
<comment type="caution">
    <text evidence="2">The sequence shown here is derived from an EMBL/GenBank/DDBJ whole genome shotgun (WGS) entry which is preliminary data.</text>
</comment>
<dbReference type="OrthoDB" id="2289021at2759"/>
<keyword evidence="3" id="KW-1185">Reference proteome</keyword>
<reference evidence="3" key="1">
    <citation type="submission" date="2017-01" db="EMBL/GenBank/DDBJ databases">
        <authorList>
            <person name="Wang Y."/>
            <person name="White M."/>
            <person name="Kvist S."/>
            <person name="Moncalvo J.-M."/>
        </authorList>
    </citation>
    <scope>NUCLEOTIDE SEQUENCE [LARGE SCALE GENOMIC DNA]</scope>
    <source>
        <strain evidence="3">ID-206-W2</strain>
    </source>
</reference>
<evidence type="ECO:0000313" key="2">
    <source>
        <dbReference type="EMBL" id="OMJ13649.1"/>
    </source>
</evidence>
<feature type="region of interest" description="Disordered" evidence="1">
    <location>
        <begin position="1"/>
        <end position="87"/>
    </location>
</feature>
<dbReference type="AlphaFoldDB" id="A0A1R1XG89"/>
<gene>
    <name evidence="2" type="ORF">AYI69_g8919</name>
</gene>